<keyword evidence="3" id="KW-1185">Reference proteome</keyword>
<accession>A0A0C9XIQ3</accession>
<dbReference type="AlphaFoldDB" id="A0A0C9XIQ3"/>
<feature type="compositionally biased region" description="Pro residues" evidence="1">
    <location>
        <begin position="72"/>
        <end position="92"/>
    </location>
</feature>
<feature type="compositionally biased region" description="Basic and acidic residues" evidence="1">
    <location>
        <begin position="107"/>
        <end position="121"/>
    </location>
</feature>
<protein>
    <submittedName>
        <fullName evidence="2">Uncharacterized protein</fullName>
    </submittedName>
</protein>
<organism evidence="2 3">
    <name type="scientific">Laccaria amethystina LaAM-08-1</name>
    <dbReference type="NCBI Taxonomy" id="1095629"/>
    <lineage>
        <taxon>Eukaryota</taxon>
        <taxon>Fungi</taxon>
        <taxon>Dikarya</taxon>
        <taxon>Basidiomycota</taxon>
        <taxon>Agaricomycotina</taxon>
        <taxon>Agaricomycetes</taxon>
        <taxon>Agaricomycetidae</taxon>
        <taxon>Agaricales</taxon>
        <taxon>Agaricineae</taxon>
        <taxon>Hydnangiaceae</taxon>
        <taxon>Laccaria</taxon>
    </lineage>
</organism>
<evidence type="ECO:0000313" key="3">
    <source>
        <dbReference type="Proteomes" id="UP000054477"/>
    </source>
</evidence>
<feature type="compositionally biased region" description="Basic and acidic residues" evidence="1">
    <location>
        <begin position="37"/>
        <end position="61"/>
    </location>
</feature>
<name>A0A0C9XIQ3_9AGAR</name>
<sequence length="288" mass="31978">MNSILTKTILGDTTGAMASFGPILPALADVAAQRPPRVRDWTRRDDGYETDRHDRHYDRLRRVPSCSRRPSPAQPPPRPPSTAGPWSPPAPSPDTFVQHQGIFIPRIKPEQSIKDEGRSKALEPPQGRAVRKRELMTRSRKLFNALGAELSGKRLRFVTRCLRPAHRRGILADCTAAESLPLAAQEEEEKFDLALIASLEIDVVLHLRDSRVYASHPTESPTSSKLLKLDVENKYDLGSTDFGSLGAYSLAPQVIPLSEVFGRTWDRPRKFSEATSGVMSPTTDKSLP</sequence>
<reference evidence="2 3" key="1">
    <citation type="submission" date="2014-04" db="EMBL/GenBank/DDBJ databases">
        <authorList>
            <consortium name="DOE Joint Genome Institute"/>
            <person name="Kuo A."/>
            <person name="Kohler A."/>
            <person name="Nagy L.G."/>
            <person name="Floudas D."/>
            <person name="Copeland A."/>
            <person name="Barry K.W."/>
            <person name="Cichocki N."/>
            <person name="Veneault-Fourrey C."/>
            <person name="LaButti K."/>
            <person name="Lindquist E.A."/>
            <person name="Lipzen A."/>
            <person name="Lundell T."/>
            <person name="Morin E."/>
            <person name="Murat C."/>
            <person name="Sun H."/>
            <person name="Tunlid A."/>
            <person name="Henrissat B."/>
            <person name="Grigoriev I.V."/>
            <person name="Hibbett D.S."/>
            <person name="Martin F."/>
            <person name="Nordberg H.P."/>
            <person name="Cantor M.N."/>
            <person name="Hua S.X."/>
        </authorList>
    </citation>
    <scope>NUCLEOTIDE SEQUENCE [LARGE SCALE GENOMIC DNA]</scope>
    <source>
        <strain evidence="2 3">LaAM-08-1</strain>
    </source>
</reference>
<feature type="region of interest" description="Disordered" evidence="1">
    <location>
        <begin position="32"/>
        <end position="129"/>
    </location>
</feature>
<reference evidence="3" key="2">
    <citation type="submission" date="2015-01" db="EMBL/GenBank/DDBJ databases">
        <title>Evolutionary Origins and Diversification of the Mycorrhizal Mutualists.</title>
        <authorList>
            <consortium name="DOE Joint Genome Institute"/>
            <consortium name="Mycorrhizal Genomics Consortium"/>
            <person name="Kohler A."/>
            <person name="Kuo A."/>
            <person name="Nagy L.G."/>
            <person name="Floudas D."/>
            <person name="Copeland A."/>
            <person name="Barry K.W."/>
            <person name="Cichocki N."/>
            <person name="Veneault-Fourrey C."/>
            <person name="LaButti K."/>
            <person name="Lindquist E.A."/>
            <person name="Lipzen A."/>
            <person name="Lundell T."/>
            <person name="Morin E."/>
            <person name="Murat C."/>
            <person name="Riley R."/>
            <person name="Ohm R."/>
            <person name="Sun H."/>
            <person name="Tunlid A."/>
            <person name="Henrissat B."/>
            <person name="Grigoriev I.V."/>
            <person name="Hibbett D.S."/>
            <person name="Martin F."/>
        </authorList>
    </citation>
    <scope>NUCLEOTIDE SEQUENCE [LARGE SCALE GENOMIC DNA]</scope>
    <source>
        <strain evidence="3">LaAM-08-1</strain>
    </source>
</reference>
<dbReference type="HOGENOM" id="CLU_966651_0_0_1"/>
<dbReference type="EMBL" id="KN838692">
    <property type="protein sequence ID" value="KIJ97451.1"/>
    <property type="molecule type" value="Genomic_DNA"/>
</dbReference>
<dbReference type="OrthoDB" id="294853at2759"/>
<evidence type="ECO:0000256" key="1">
    <source>
        <dbReference type="SAM" id="MobiDB-lite"/>
    </source>
</evidence>
<gene>
    <name evidence="2" type="ORF">K443DRAFT_9869</name>
</gene>
<evidence type="ECO:0000313" key="2">
    <source>
        <dbReference type="EMBL" id="KIJ97451.1"/>
    </source>
</evidence>
<dbReference type="STRING" id="1095629.A0A0C9XIQ3"/>
<dbReference type="Proteomes" id="UP000054477">
    <property type="component" value="Unassembled WGS sequence"/>
</dbReference>
<proteinExistence type="predicted"/>